<sequence length="286" mass="31777">MTDPTSADPRDGVVFAATGEGFTRLAIEAARSLRATNPGLAVDLFTDGPVDDPVFDRVHQLGRSWFRPKFEALRRSRFQRTICLDADVIIVADLRDVFEVLGRFDLVATHEQRRNTASAMRQLTRPMPAAFPQINGGMIGIRQSPATLAFIDLVERTMVEGNHGRDQYVLRELLFDSDLRIWVLPPEYNLMAVRQVEVQGTKFTAPRVLHLPRLHDHVKGSTKRLESPAAVIGPALWRHIQRMIAADMTLGGTGKRLARPVDRGVFGSLRAISANAALGLSRLLGR</sequence>
<reference evidence="2 3" key="1">
    <citation type="submission" date="2020-01" db="EMBL/GenBank/DDBJ databases">
        <title>Frigidibacter albus SP32T (=CGMCC 1.13995T).</title>
        <authorList>
            <person name="Liao X."/>
        </authorList>
    </citation>
    <scope>NUCLEOTIDE SEQUENCE [LARGE SCALE GENOMIC DNA]</scope>
    <source>
        <strain evidence="2 3">SP32</strain>
    </source>
</reference>
<dbReference type="Gene3D" id="3.90.550.10">
    <property type="entry name" value="Spore Coat Polysaccharide Biosynthesis Protein SpsA, Chain A"/>
    <property type="match status" value="1"/>
</dbReference>
<dbReference type="EMBL" id="WWNR01000012">
    <property type="protein sequence ID" value="MZQ90882.1"/>
    <property type="molecule type" value="Genomic_DNA"/>
</dbReference>
<organism evidence="2 3">
    <name type="scientific">Frigidibacter albus</name>
    <dbReference type="NCBI Taxonomy" id="1465486"/>
    <lineage>
        <taxon>Bacteria</taxon>
        <taxon>Pseudomonadati</taxon>
        <taxon>Pseudomonadota</taxon>
        <taxon>Alphaproteobacteria</taxon>
        <taxon>Rhodobacterales</taxon>
        <taxon>Paracoccaceae</taxon>
        <taxon>Frigidibacter</taxon>
    </lineage>
</organism>
<dbReference type="InterPro" id="IPR005069">
    <property type="entry name" value="Nucl-diP-sugar_transferase"/>
</dbReference>
<comment type="caution">
    <text evidence="2">The sequence shown here is derived from an EMBL/GenBank/DDBJ whole genome shotgun (WGS) entry which is preliminary data.</text>
</comment>
<dbReference type="Pfam" id="PF03407">
    <property type="entry name" value="Nucleotid_trans"/>
    <property type="match status" value="1"/>
</dbReference>
<proteinExistence type="predicted"/>
<keyword evidence="3" id="KW-1185">Reference proteome</keyword>
<dbReference type="RefSeq" id="WP_161348262.1">
    <property type="nucleotide sequence ID" value="NZ_BMGW01000012.1"/>
</dbReference>
<evidence type="ECO:0000259" key="1">
    <source>
        <dbReference type="Pfam" id="PF03407"/>
    </source>
</evidence>
<accession>A0A6L8VMW1</accession>
<dbReference type="SUPFAM" id="SSF53448">
    <property type="entry name" value="Nucleotide-diphospho-sugar transferases"/>
    <property type="match status" value="1"/>
</dbReference>
<evidence type="ECO:0000313" key="2">
    <source>
        <dbReference type="EMBL" id="MZQ90882.1"/>
    </source>
</evidence>
<dbReference type="Proteomes" id="UP000477083">
    <property type="component" value="Unassembled WGS sequence"/>
</dbReference>
<dbReference type="InterPro" id="IPR029044">
    <property type="entry name" value="Nucleotide-diphossugar_trans"/>
</dbReference>
<feature type="domain" description="Nucleotide-diphospho-sugar transferase" evidence="1">
    <location>
        <begin position="82"/>
        <end position="191"/>
    </location>
</feature>
<evidence type="ECO:0000313" key="3">
    <source>
        <dbReference type="Proteomes" id="UP000477083"/>
    </source>
</evidence>
<name>A0A6L8VMW1_9RHOB</name>
<dbReference type="AlphaFoldDB" id="A0A6L8VMW1"/>
<protein>
    <recommendedName>
        <fullName evidence="1">Nucleotide-diphospho-sugar transferase domain-containing protein</fullName>
    </recommendedName>
</protein>
<dbReference type="OrthoDB" id="181606at2"/>
<gene>
    <name evidence="2" type="ORF">GS660_17450</name>
</gene>